<dbReference type="eggNOG" id="COG0438">
    <property type="taxonomic scope" value="Bacteria"/>
</dbReference>
<feature type="domain" description="Glycosyltransferase subfamily 4-like N-terminal" evidence="2">
    <location>
        <begin position="14"/>
        <end position="184"/>
    </location>
</feature>
<evidence type="ECO:0000259" key="2">
    <source>
        <dbReference type="Pfam" id="PF13439"/>
    </source>
</evidence>
<dbReference type="InterPro" id="IPR050194">
    <property type="entry name" value="Glycosyltransferase_grp1"/>
</dbReference>
<dbReference type="Pfam" id="PF13439">
    <property type="entry name" value="Glyco_transf_4"/>
    <property type="match status" value="1"/>
</dbReference>
<dbReference type="Proteomes" id="UP000005496">
    <property type="component" value="Unassembled WGS sequence"/>
</dbReference>
<dbReference type="InterPro" id="IPR028098">
    <property type="entry name" value="Glyco_trans_4-like_N"/>
</dbReference>
<accession>D6SJS4</accession>
<dbReference type="EMBL" id="ACJN02000001">
    <property type="protein sequence ID" value="EFI36127.1"/>
    <property type="molecule type" value="Genomic_DNA"/>
</dbReference>
<evidence type="ECO:0000313" key="4">
    <source>
        <dbReference type="Proteomes" id="UP000005496"/>
    </source>
</evidence>
<gene>
    <name evidence="3" type="ORF">Dthio_PD3580</name>
</gene>
<dbReference type="InterPro" id="IPR001296">
    <property type="entry name" value="Glyco_trans_1"/>
</dbReference>
<dbReference type="AlphaFoldDB" id="D6SJS4"/>
<name>D6SJS4_9BACT</name>
<evidence type="ECO:0000259" key="1">
    <source>
        <dbReference type="Pfam" id="PF00534"/>
    </source>
</evidence>
<proteinExistence type="predicted"/>
<comment type="caution">
    <text evidence="3">The sequence shown here is derived from an EMBL/GenBank/DDBJ whole genome shotgun (WGS) entry which is preliminary data.</text>
</comment>
<dbReference type="PANTHER" id="PTHR45947">
    <property type="entry name" value="SULFOQUINOVOSYL TRANSFERASE SQD2"/>
    <property type="match status" value="1"/>
</dbReference>
<evidence type="ECO:0000313" key="3">
    <source>
        <dbReference type="EMBL" id="EFI36127.1"/>
    </source>
</evidence>
<reference evidence="3" key="1">
    <citation type="submission" date="2010-05" db="EMBL/GenBank/DDBJ databases">
        <title>The draft genome of Desulfonatronospira thiodismutans ASO3-1.</title>
        <authorList>
            <consortium name="US DOE Joint Genome Institute (JGI-PGF)"/>
            <person name="Lucas S."/>
            <person name="Copeland A."/>
            <person name="Lapidus A."/>
            <person name="Cheng J.-F."/>
            <person name="Bruce D."/>
            <person name="Goodwin L."/>
            <person name="Pitluck S."/>
            <person name="Chertkov O."/>
            <person name="Brettin T."/>
            <person name="Detter J.C."/>
            <person name="Han C."/>
            <person name="Land M.L."/>
            <person name="Hauser L."/>
            <person name="Kyrpides N."/>
            <person name="Mikhailova N."/>
            <person name="Muyzer G."/>
            <person name="Woyke T."/>
        </authorList>
    </citation>
    <scope>NUCLEOTIDE SEQUENCE [LARGE SCALE GENOMIC DNA]</scope>
    <source>
        <strain evidence="3">ASO3-1</strain>
    </source>
</reference>
<protein>
    <submittedName>
        <fullName evidence="3">Glycosyl transferase group 1</fullName>
    </submittedName>
</protein>
<dbReference type="PANTHER" id="PTHR45947:SF3">
    <property type="entry name" value="SULFOQUINOVOSYL TRANSFERASE SQD2"/>
    <property type="match status" value="1"/>
</dbReference>
<dbReference type="GO" id="GO:0016757">
    <property type="term" value="F:glycosyltransferase activity"/>
    <property type="evidence" value="ECO:0007669"/>
    <property type="project" value="InterPro"/>
</dbReference>
<feature type="domain" description="Glycosyl transferase family 1" evidence="1">
    <location>
        <begin position="195"/>
        <end position="360"/>
    </location>
</feature>
<dbReference type="Gene3D" id="3.40.50.2000">
    <property type="entry name" value="Glycogen Phosphorylase B"/>
    <property type="match status" value="2"/>
</dbReference>
<organism evidence="3 4">
    <name type="scientific">Desulfonatronospira thiodismutans ASO3-1</name>
    <dbReference type="NCBI Taxonomy" id="555779"/>
    <lineage>
        <taxon>Bacteria</taxon>
        <taxon>Pseudomonadati</taxon>
        <taxon>Thermodesulfobacteriota</taxon>
        <taxon>Desulfovibrionia</taxon>
        <taxon>Desulfovibrionales</taxon>
        <taxon>Desulfonatronovibrionaceae</taxon>
        <taxon>Desulfonatronospira</taxon>
    </lineage>
</organism>
<dbReference type="SUPFAM" id="SSF53756">
    <property type="entry name" value="UDP-Glycosyltransferase/glycogen phosphorylase"/>
    <property type="match status" value="1"/>
</dbReference>
<dbReference type="OrthoDB" id="9802525at2"/>
<keyword evidence="3" id="KW-0808">Transferase</keyword>
<dbReference type="Pfam" id="PF00534">
    <property type="entry name" value="Glycos_transf_1"/>
    <property type="match status" value="1"/>
</dbReference>
<sequence>MKICMFTNTYLPHVGGVARSVDFFAQDLRKMGHEVLVIAPTFPGLSPGVEEEGRVLRVPALQNFNGSDFSVRLPLPFTINRQLEKFRPDIIHSHHPYLMGDSALRMAMQHDLPLVFTHHTLYERYTHYVPLNSEKMKRFVVELSTMYANMCSMVVAPSESIALMLEERGVKAPIEVIPTGVDLDFFAAGDGQAFKEECGLEKARLIIGHVGRLAPEKNLEYLSRAVALYLQKDPGAVFVVVGDGPSREDIRDIFQEKGVLDRLVLAGQKTGQDLADAYRAMDVFVFSSTTETQGMVLAEAMAAGNPVIALDASGTREVVRDGENGRLLDAQSSEHEFAGALEEFAGDKSRQQEWMQNALKTAASFSRESSAESMAGLYERVIKSFVQKDTWASHELVSWDSVLKGIRAQWQLLSHKTKAAVSALKQEGGQR</sequence>
<keyword evidence="4" id="KW-1185">Reference proteome</keyword>